<dbReference type="InterPro" id="IPR018691">
    <property type="entry name" value="DUF2188"/>
</dbReference>
<dbReference type="RefSeq" id="WP_106533263.1">
    <property type="nucleotide sequence ID" value="NZ_PYAT01000005.1"/>
</dbReference>
<dbReference type="OrthoDB" id="8858565at2"/>
<reference evidence="1 2" key="1">
    <citation type="submission" date="2018-03" db="EMBL/GenBank/DDBJ databases">
        <title>Genomic Encyclopedia of Type Strains, Phase III (KMG-III): the genomes of soil and plant-associated and newly described type strains.</title>
        <authorList>
            <person name="Whitman W."/>
        </authorList>
    </citation>
    <scope>NUCLEOTIDE SEQUENCE [LARGE SCALE GENOMIC DNA]</scope>
    <source>
        <strain evidence="1 2">CGMCC 1.12259</strain>
    </source>
</reference>
<dbReference type="Proteomes" id="UP000242682">
    <property type="component" value="Unassembled WGS sequence"/>
</dbReference>
<protein>
    <submittedName>
        <fullName evidence="1">Uncharacterized protein DUF2188</fullName>
    </submittedName>
</protein>
<dbReference type="EMBL" id="PYAT01000005">
    <property type="protein sequence ID" value="PSL40494.1"/>
    <property type="molecule type" value="Genomic_DNA"/>
</dbReference>
<name>A0A2P8H2Q1_9BACL</name>
<gene>
    <name evidence="1" type="ORF">B0H99_105272</name>
</gene>
<dbReference type="Pfam" id="PF09954">
    <property type="entry name" value="DUF2188"/>
    <property type="match status" value="1"/>
</dbReference>
<keyword evidence="2" id="KW-1185">Reference proteome</keyword>
<proteinExistence type="predicted"/>
<sequence>MPWSNDNYPDSFKNLNTDVRSKAIEIANALLRDGYEEGRAIPIALDRARKSIHSDEEQPVYEIRSHDEGWQLKKKDSKKAILIEETKAELMGEAKRYVNKNNGELRIYTEDGTLEDTLYKEN</sequence>
<evidence type="ECO:0000313" key="2">
    <source>
        <dbReference type="Proteomes" id="UP000242682"/>
    </source>
</evidence>
<comment type="caution">
    <text evidence="1">The sequence shown here is derived from an EMBL/GenBank/DDBJ whole genome shotgun (WGS) entry which is preliminary data.</text>
</comment>
<dbReference type="AlphaFoldDB" id="A0A2P8H2Q1"/>
<organism evidence="1 2">
    <name type="scientific">Planomicrobium soli</name>
    <dbReference type="NCBI Taxonomy" id="1176648"/>
    <lineage>
        <taxon>Bacteria</taxon>
        <taxon>Bacillati</taxon>
        <taxon>Bacillota</taxon>
        <taxon>Bacilli</taxon>
        <taxon>Bacillales</taxon>
        <taxon>Caryophanaceae</taxon>
        <taxon>Planomicrobium</taxon>
    </lineage>
</organism>
<evidence type="ECO:0000313" key="1">
    <source>
        <dbReference type="EMBL" id="PSL40494.1"/>
    </source>
</evidence>
<accession>A0A2P8H2Q1</accession>